<proteinExistence type="predicted"/>
<accession>A0ABQ7B025</accession>
<comment type="caution">
    <text evidence="1">The sequence shown here is derived from an EMBL/GenBank/DDBJ whole genome shotgun (WGS) entry which is preliminary data.</text>
</comment>
<reference evidence="1 2" key="1">
    <citation type="journal article" date="2020" name="BMC Genomics">
        <title>Intraspecific diversification of the crop wild relative Brassica cretica Lam. using demographic model selection.</title>
        <authorList>
            <person name="Kioukis A."/>
            <person name="Michalopoulou V.A."/>
            <person name="Briers L."/>
            <person name="Pirintsos S."/>
            <person name="Studholme D.J."/>
            <person name="Pavlidis P."/>
            <person name="Sarris P.F."/>
        </authorList>
    </citation>
    <scope>NUCLEOTIDE SEQUENCE [LARGE SCALE GENOMIC DNA]</scope>
    <source>
        <strain evidence="2">cv. PFS-1207/04</strain>
    </source>
</reference>
<protein>
    <submittedName>
        <fullName evidence="1">Uncharacterized protein</fullName>
    </submittedName>
</protein>
<evidence type="ECO:0000313" key="2">
    <source>
        <dbReference type="Proteomes" id="UP000266723"/>
    </source>
</evidence>
<organism evidence="1 2">
    <name type="scientific">Brassica cretica</name>
    <name type="common">Mustard</name>
    <dbReference type="NCBI Taxonomy" id="69181"/>
    <lineage>
        <taxon>Eukaryota</taxon>
        <taxon>Viridiplantae</taxon>
        <taxon>Streptophyta</taxon>
        <taxon>Embryophyta</taxon>
        <taxon>Tracheophyta</taxon>
        <taxon>Spermatophyta</taxon>
        <taxon>Magnoliopsida</taxon>
        <taxon>eudicotyledons</taxon>
        <taxon>Gunneridae</taxon>
        <taxon>Pentapetalae</taxon>
        <taxon>rosids</taxon>
        <taxon>malvids</taxon>
        <taxon>Brassicales</taxon>
        <taxon>Brassicaceae</taxon>
        <taxon>Brassiceae</taxon>
        <taxon>Brassica</taxon>
    </lineage>
</organism>
<keyword evidence="2" id="KW-1185">Reference proteome</keyword>
<gene>
    <name evidence="1" type="ORF">DY000_02064033</name>
</gene>
<evidence type="ECO:0000313" key="1">
    <source>
        <dbReference type="EMBL" id="KAF3519785.1"/>
    </source>
</evidence>
<name>A0ABQ7B025_BRACR</name>
<dbReference type="Proteomes" id="UP000266723">
    <property type="component" value="Unassembled WGS sequence"/>
</dbReference>
<sequence length="51" mass="5503">MASSLVSGHRVKEGVPGFCRLGVKSGAAGFGHPRWLDKFFVNERSISGQIE</sequence>
<dbReference type="EMBL" id="QGKV02001556">
    <property type="protein sequence ID" value="KAF3519785.1"/>
    <property type="molecule type" value="Genomic_DNA"/>
</dbReference>